<feature type="region of interest" description="Disordered" evidence="13">
    <location>
        <begin position="132"/>
        <end position="153"/>
    </location>
</feature>
<feature type="binding site" evidence="11">
    <location>
        <position position="374"/>
    </location>
    <ligand>
        <name>ATP</name>
        <dbReference type="ChEBI" id="CHEBI:30616"/>
    </ligand>
</feature>
<dbReference type="SUPFAM" id="SSF55550">
    <property type="entry name" value="SH2 domain"/>
    <property type="match status" value="1"/>
</dbReference>
<dbReference type="EnsemblMetazoa" id="XM_038207554.1">
    <property type="protein sequence ID" value="XP_038063482.1"/>
    <property type="gene ID" value="LOC119734200"/>
</dbReference>
<feature type="compositionally biased region" description="Gly residues" evidence="13">
    <location>
        <begin position="632"/>
        <end position="642"/>
    </location>
</feature>
<dbReference type="PRINTS" id="PR00109">
    <property type="entry name" value="TYRKINASE"/>
</dbReference>
<dbReference type="SMART" id="SM00219">
    <property type="entry name" value="TyrKc"/>
    <property type="match status" value="1"/>
</dbReference>
<dbReference type="InterPro" id="IPR020635">
    <property type="entry name" value="Tyr_kinase_cat_dom"/>
</dbReference>
<feature type="region of interest" description="Disordered" evidence="13">
    <location>
        <begin position="607"/>
        <end position="1041"/>
    </location>
</feature>
<dbReference type="Gene3D" id="1.10.510.10">
    <property type="entry name" value="Transferase(Phosphotransferase) domain 1"/>
    <property type="match status" value="1"/>
</dbReference>
<dbReference type="InterPro" id="IPR000719">
    <property type="entry name" value="Prot_kinase_dom"/>
</dbReference>
<evidence type="ECO:0000259" key="14">
    <source>
        <dbReference type="PROSITE" id="PS50001"/>
    </source>
</evidence>
<feature type="compositionally biased region" description="Polar residues" evidence="13">
    <location>
        <begin position="1024"/>
        <end position="1041"/>
    </location>
</feature>
<dbReference type="FunFam" id="3.30.200.20:FF:000037">
    <property type="entry name" value="Tyrosine-protein kinase"/>
    <property type="match status" value="1"/>
</dbReference>
<sequence>MELHVETPIQQPGSKIISGSAVFPMKGENKIKTKKSRLMPSRLQILPRPEDGGALPLDVVVLRDRANRAPRKNRAAVCERCRLERMGRQQQQQQQQQQREPCPDCLSHCLLPSLSVSLLQSMYHAENFPDSIQSRPLPSTPSHGPVDLPRWNSSEELNAQDDPELFVVLYDFSGSGENQLNVRKDENVRIISYNKNGEWCEAKKTSNGKSGWVPSSYVTPVSSLEKHSWYHGPISRTAAEYLLSSGIDGSFLVRDSESSPGQLSISLRFAGRVYHYRINHSPDLTKFFVTNESQFPTVAELVHHHSKDADGLITTLRFPAAKTNKPTIYGVSPQPDEWEIERTDISMRNKLGGGQYGEVYEAVWKKHSKIVAVKTVREENMRVDEFLREAAVMKTIKHPNLVQLLGVCTREPPFYIITEFMQHGNLLEYLRENDDTTLPAVTLLYMASQVASAMCYLESKSFIHRDLAARNCLLGDNHLVKVADFGLARIVSGDIYTAQAGAKFPIKWTAPESLAYNKFSNKSDIWAFGILLWEIATYGSSPYPGVELQHVYEKLERGYRMERPEGCPADVYKLMLKCWEWSAAERPDFIGIQEEMNNMFQNSSISEEVEKSLHRRREPPLLPTKNRSSRKGSGGGGGGGSEGAEHHGRGGGKEAPGDSTKQRQSPQNSPEHNRKKLPFKLPNLPRKKTDRPKQQDQGTHHHQQQQQHHPHHHHPPDRQISSTEEDASTRGHHINHQEVPEKPRRGSPIHRQENGTTRLHDTVHQELNSCLHNSSQSHGQTSSESGGDNSGGSGQNVRVALRPPINGRKKPRKERKKSADEALIEEQDGPFPIPRSSSSSPTCERKPRKTEALPEVTEEHTMRRKALKPPPKLDIRHRDLTQETDNAKEQLAKTKSLPYSKKNTLPPPPTSPVLSPEPESPRGTLPNYGTRTRDKGKLSRPTVPPPAPPADAVTSPSSESSPSPHGSPSKSSQVTSSSSSNKPTPLSPKPQIIGPKPILSPKPDLTSPKYQQQTALVPPKPQKRTSIQTKPLSGQTENSTKVGPISKSFILQLSDSLSFKADSIQDHREFGRCSDLCADLEIFYSTCIKYLESLPVRMRFSVREHLSALDTHVQNLKMKTTTGSDSQLGSILSDVQKQMEEIRSLIQR</sequence>
<protein>
    <recommendedName>
        <fullName evidence="12">Tyrosine-protein kinase</fullName>
        <ecNumber evidence="12">2.7.10.2</ecNumber>
    </recommendedName>
</protein>
<dbReference type="GO" id="GO:0005524">
    <property type="term" value="F:ATP binding"/>
    <property type="evidence" value="ECO:0007669"/>
    <property type="project" value="UniProtKB-UniRule"/>
</dbReference>
<feature type="compositionally biased region" description="Basic and acidic residues" evidence="13">
    <location>
        <begin position="735"/>
        <end position="764"/>
    </location>
</feature>
<keyword evidence="7 12" id="KW-0829">Tyrosine-protein kinase</keyword>
<feature type="domain" description="SH3" evidence="15">
    <location>
        <begin position="161"/>
        <end position="223"/>
    </location>
</feature>
<keyword evidence="1 10" id="KW-0728">SH3 domain</keyword>
<feature type="compositionally biased region" description="Polar residues" evidence="13">
    <location>
        <begin position="132"/>
        <end position="142"/>
    </location>
</feature>
<dbReference type="FunFam" id="2.30.30.40:FF:000010">
    <property type="entry name" value="Tyrosine-protein kinase"/>
    <property type="match status" value="1"/>
</dbReference>
<evidence type="ECO:0000256" key="11">
    <source>
        <dbReference type="PROSITE-ProRule" id="PRU10141"/>
    </source>
</evidence>
<dbReference type="OrthoDB" id="98077at2759"/>
<accession>A0A914AID4</accession>
<feature type="domain" description="Protein kinase" evidence="16">
    <location>
        <begin position="345"/>
        <end position="600"/>
    </location>
</feature>
<dbReference type="PROSITE" id="PS50001">
    <property type="entry name" value="SH2"/>
    <property type="match status" value="1"/>
</dbReference>
<dbReference type="Pfam" id="PF08919">
    <property type="entry name" value="F_actin_bind"/>
    <property type="match status" value="1"/>
</dbReference>
<evidence type="ECO:0000259" key="16">
    <source>
        <dbReference type="PROSITE" id="PS50011"/>
    </source>
</evidence>
<dbReference type="SMART" id="SM00252">
    <property type="entry name" value="SH2"/>
    <property type="match status" value="1"/>
</dbReference>
<dbReference type="Pfam" id="PF00018">
    <property type="entry name" value="SH3_1"/>
    <property type="match status" value="1"/>
</dbReference>
<evidence type="ECO:0000313" key="17">
    <source>
        <dbReference type="EnsemblMetazoa" id="XP_038063482.1"/>
    </source>
</evidence>
<dbReference type="InterPro" id="IPR035837">
    <property type="entry name" value="ABL_SH2"/>
</dbReference>
<keyword evidence="2 12" id="KW-0808">Transferase</keyword>
<keyword evidence="6 9" id="KW-0727">SH2 domain</keyword>
<evidence type="ECO:0000256" key="12">
    <source>
        <dbReference type="RuleBase" id="RU362096"/>
    </source>
</evidence>
<feature type="compositionally biased region" description="Basic and acidic residues" evidence="13">
    <location>
        <begin position="843"/>
        <end position="861"/>
    </location>
</feature>
<dbReference type="InterPro" id="IPR017441">
    <property type="entry name" value="Protein_kinase_ATP_BS"/>
</dbReference>
<evidence type="ECO:0000256" key="3">
    <source>
        <dbReference type="ARBA" id="ARBA00022741"/>
    </source>
</evidence>
<evidence type="ECO:0000256" key="13">
    <source>
        <dbReference type="SAM" id="MobiDB-lite"/>
    </source>
</evidence>
<dbReference type="Pfam" id="PF07714">
    <property type="entry name" value="PK_Tyr_Ser-Thr"/>
    <property type="match status" value="1"/>
</dbReference>
<evidence type="ECO:0000256" key="1">
    <source>
        <dbReference type="ARBA" id="ARBA00022443"/>
    </source>
</evidence>
<dbReference type="PROSITE" id="PS00109">
    <property type="entry name" value="PROTEIN_KINASE_TYR"/>
    <property type="match status" value="1"/>
</dbReference>
<feature type="compositionally biased region" description="Low complexity" evidence="13">
    <location>
        <begin position="774"/>
        <end position="787"/>
    </location>
</feature>
<evidence type="ECO:0000256" key="8">
    <source>
        <dbReference type="ARBA" id="ARBA00051245"/>
    </source>
</evidence>
<keyword evidence="4 12" id="KW-0418">Kinase</keyword>
<dbReference type="Gene3D" id="2.30.30.40">
    <property type="entry name" value="SH3 Domains"/>
    <property type="match status" value="1"/>
</dbReference>
<dbReference type="InterPro" id="IPR000980">
    <property type="entry name" value="SH2"/>
</dbReference>
<evidence type="ECO:0000256" key="4">
    <source>
        <dbReference type="ARBA" id="ARBA00022777"/>
    </source>
</evidence>
<dbReference type="PRINTS" id="PR00401">
    <property type="entry name" value="SH2DOMAIN"/>
</dbReference>
<dbReference type="OMA" id="YHYRISS"/>
<dbReference type="PROSITE" id="PS00107">
    <property type="entry name" value="PROTEIN_KINASE_ATP"/>
    <property type="match status" value="1"/>
</dbReference>
<dbReference type="FunFam" id="3.30.505.10:FF:000004">
    <property type="entry name" value="Tyrosine-protein kinase"/>
    <property type="match status" value="1"/>
</dbReference>
<dbReference type="Proteomes" id="UP000887568">
    <property type="component" value="Unplaced"/>
</dbReference>
<dbReference type="CDD" id="cd09935">
    <property type="entry name" value="SH2_ABL"/>
    <property type="match status" value="1"/>
</dbReference>
<evidence type="ECO:0000256" key="9">
    <source>
        <dbReference type="PROSITE-ProRule" id="PRU00191"/>
    </source>
</evidence>
<organism evidence="17 18">
    <name type="scientific">Patiria miniata</name>
    <name type="common">Bat star</name>
    <name type="synonym">Asterina miniata</name>
    <dbReference type="NCBI Taxonomy" id="46514"/>
    <lineage>
        <taxon>Eukaryota</taxon>
        <taxon>Metazoa</taxon>
        <taxon>Echinodermata</taxon>
        <taxon>Eleutherozoa</taxon>
        <taxon>Asterozoa</taxon>
        <taxon>Asteroidea</taxon>
        <taxon>Valvatacea</taxon>
        <taxon>Valvatida</taxon>
        <taxon>Asterinidae</taxon>
        <taxon>Patiria</taxon>
    </lineage>
</organism>
<dbReference type="AlphaFoldDB" id="A0A914AID4"/>
<dbReference type="GO" id="GO:0007154">
    <property type="term" value="P:cell communication"/>
    <property type="evidence" value="ECO:0007669"/>
    <property type="project" value="UniProtKB-ARBA"/>
</dbReference>
<dbReference type="Pfam" id="PF00017">
    <property type="entry name" value="SH2"/>
    <property type="match status" value="1"/>
</dbReference>
<dbReference type="PROSITE" id="PS50011">
    <property type="entry name" value="PROTEIN_KINASE_DOM"/>
    <property type="match status" value="1"/>
</dbReference>
<dbReference type="GeneID" id="119734200"/>
<keyword evidence="3 11" id="KW-0547">Nucleotide-binding</keyword>
<dbReference type="GO" id="GO:0004715">
    <property type="term" value="F:non-membrane spanning protein tyrosine kinase activity"/>
    <property type="evidence" value="ECO:0007669"/>
    <property type="project" value="UniProtKB-EC"/>
</dbReference>
<dbReference type="PANTHER" id="PTHR24418">
    <property type="entry name" value="TYROSINE-PROTEIN KINASE"/>
    <property type="match status" value="1"/>
</dbReference>
<evidence type="ECO:0000256" key="6">
    <source>
        <dbReference type="ARBA" id="ARBA00022999"/>
    </source>
</evidence>
<feature type="compositionally biased region" description="Basic residues" evidence="13">
    <location>
        <begin position="700"/>
        <end position="715"/>
    </location>
</feature>
<dbReference type="PROSITE" id="PS50002">
    <property type="entry name" value="SH3"/>
    <property type="match status" value="1"/>
</dbReference>
<keyword evidence="18" id="KW-1185">Reference proteome</keyword>
<dbReference type="SMART" id="SM00326">
    <property type="entry name" value="SH3"/>
    <property type="match status" value="1"/>
</dbReference>
<comment type="catalytic activity">
    <reaction evidence="8 12">
        <text>L-tyrosyl-[protein] + ATP = O-phospho-L-tyrosyl-[protein] + ADP + H(+)</text>
        <dbReference type="Rhea" id="RHEA:10596"/>
        <dbReference type="Rhea" id="RHEA-COMP:10136"/>
        <dbReference type="Rhea" id="RHEA-COMP:20101"/>
        <dbReference type="ChEBI" id="CHEBI:15378"/>
        <dbReference type="ChEBI" id="CHEBI:30616"/>
        <dbReference type="ChEBI" id="CHEBI:46858"/>
        <dbReference type="ChEBI" id="CHEBI:61978"/>
        <dbReference type="ChEBI" id="CHEBI:456216"/>
        <dbReference type="EC" id="2.7.10.2"/>
    </reaction>
</comment>
<dbReference type="Gene3D" id="1.20.120.330">
    <property type="entry name" value="Nucleotidyltransferases domain 2"/>
    <property type="match status" value="1"/>
</dbReference>
<feature type="compositionally biased region" description="Basic and acidic residues" evidence="13">
    <location>
        <begin position="643"/>
        <end position="656"/>
    </location>
</feature>
<dbReference type="GO" id="GO:0023052">
    <property type="term" value="P:signaling"/>
    <property type="evidence" value="ECO:0007669"/>
    <property type="project" value="UniProtKB-ARBA"/>
</dbReference>
<reference evidence="17" key="1">
    <citation type="submission" date="2022-11" db="UniProtKB">
        <authorList>
            <consortium name="EnsemblMetazoa"/>
        </authorList>
    </citation>
    <scope>IDENTIFICATION</scope>
</reference>
<feature type="compositionally biased region" description="Basic and acidic residues" evidence="13">
    <location>
        <begin position="871"/>
        <end position="892"/>
    </location>
</feature>
<comment type="similarity">
    <text evidence="12">Belongs to the protein kinase superfamily. Tyr protein kinase family.</text>
</comment>
<feature type="domain" description="SH2" evidence="14">
    <location>
        <begin position="229"/>
        <end position="320"/>
    </location>
</feature>
<dbReference type="SUPFAM" id="SSF56112">
    <property type="entry name" value="Protein kinase-like (PK-like)"/>
    <property type="match status" value="1"/>
</dbReference>
<dbReference type="Gene3D" id="3.30.505.10">
    <property type="entry name" value="SH2 domain"/>
    <property type="match status" value="1"/>
</dbReference>
<evidence type="ECO:0000256" key="5">
    <source>
        <dbReference type="ARBA" id="ARBA00022840"/>
    </source>
</evidence>
<evidence type="ECO:0000259" key="15">
    <source>
        <dbReference type="PROSITE" id="PS50002"/>
    </source>
</evidence>
<dbReference type="InterPro" id="IPR050198">
    <property type="entry name" value="Non-receptor_tyrosine_kinases"/>
</dbReference>
<dbReference type="Gene3D" id="3.30.200.20">
    <property type="entry name" value="Phosphorylase Kinase, domain 1"/>
    <property type="match status" value="1"/>
</dbReference>
<dbReference type="InterPro" id="IPR008266">
    <property type="entry name" value="Tyr_kinase_AS"/>
</dbReference>
<dbReference type="InterPro" id="IPR011009">
    <property type="entry name" value="Kinase-like_dom_sf"/>
</dbReference>
<evidence type="ECO:0000256" key="2">
    <source>
        <dbReference type="ARBA" id="ARBA00022679"/>
    </source>
</evidence>
<evidence type="ECO:0000256" key="7">
    <source>
        <dbReference type="ARBA" id="ARBA00023137"/>
    </source>
</evidence>
<dbReference type="FunFam" id="1.10.510.10:FF:000554">
    <property type="entry name" value="Predicted protein"/>
    <property type="match status" value="1"/>
</dbReference>
<dbReference type="InterPro" id="IPR001245">
    <property type="entry name" value="Ser-Thr/Tyr_kinase_cat_dom"/>
</dbReference>
<dbReference type="CDD" id="cd11850">
    <property type="entry name" value="SH3_Abl"/>
    <property type="match status" value="1"/>
</dbReference>
<evidence type="ECO:0000256" key="10">
    <source>
        <dbReference type="PROSITE-ProRule" id="PRU00192"/>
    </source>
</evidence>
<dbReference type="InterPro" id="IPR001452">
    <property type="entry name" value="SH3_domain"/>
</dbReference>
<dbReference type="InterPro" id="IPR015015">
    <property type="entry name" value="F-actin-binding"/>
</dbReference>
<feature type="compositionally biased region" description="Basic residues" evidence="13">
    <location>
        <begin position="807"/>
        <end position="816"/>
    </location>
</feature>
<proteinExistence type="inferred from homology"/>
<name>A0A914AID4_PATMI</name>
<dbReference type="EC" id="2.7.10.2" evidence="12"/>
<dbReference type="RefSeq" id="XP_038063482.1">
    <property type="nucleotide sequence ID" value="XM_038207554.1"/>
</dbReference>
<evidence type="ECO:0000313" key="18">
    <source>
        <dbReference type="Proteomes" id="UP000887568"/>
    </source>
</evidence>
<feature type="compositionally biased region" description="Low complexity" evidence="13">
    <location>
        <begin position="950"/>
        <end position="984"/>
    </location>
</feature>
<dbReference type="InterPro" id="IPR036860">
    <property type="entry name" value="SH2_dom_sf"/>
</dbReference>
<keyword evidence="5 11" id="KW-0067">ATP-binding</keyword>